<evidence type="ECO:0000259" key="1">
    <source>
        <dbReference type="SMART" id="SM00343"/>
    </source>
</evidence>
<dbReference type="Proteomes" id="UP001152320">
    <property type="component" value="Chromosome 13"/>
</dbReference>
<dbReference type="AlphaFoldDB" id="A0A9Q1BQI1"/>
<protein>
    <recommendedName>
        <fullName evidence="1">CCHC-type domain-containing protein</fullName>
    </recommendedName>
</protein>
<dbReference type="InterPro" id="IPR036875">
    <property type="entry name" value="Znf_CCHC_sf"/>
</dbReference>
<organism evidence="2 3">
    <name type="scientific">Holothuria leucospilota</name>
    <name type="common">Black long sea cucumber</name>
    <name type="synonym">Mertensiothuria leucospilota</name>
    <dbReference type="NCBI Taxonomy" id="206669"/>
    <lineage>
        <taxon>Eukaryota</taxon>
        <taxon>Metazoa</taxon>
        <taxon>Echinodermata</taxon>
        <taxon>Eleutherozoa</taxon>
        <taxon>Echinozoa</taxon>
        <taxon>Holothuroidea</taxon>
        <taxon>Aspidochirotacea</taxon>
        <taxon>Aspidochirotida</taxon>
        <taxon>Holothuriidae</taxon>
        <taxon>Holothuria</taxon>
    </lineage>
</organism>
<gene>
    <name evidence="2" type="ORF">HOLleu_27211</name>
</gene>
<comment type="caution">
    <text evidence="2">The sequence shown here is derived from an EMBL/GenBank/DDBJ whole genome shotgun (WGS) entry which is preliminary data.</text>
</comment>
<evidence type="ECO:0000313" key="3">
    <source>
        <dbReference type="Proteomes" id="UP001152320"/>
    </source>
</evidence>
<keyword evidence="3" id="KW-1185">Reference proteome</keyword>
<name>A0A9Q1BQI1_HOLLE</name>
<feature type="domain" description="CCHC-type" evidence="1">
    <location>
        <begin position="173"/>
        <end position="189"/>
    </location>
</feature>
<feature type="domain" description="CCHC-type" evidence="1">
    <location>
        <begin position="151"/>
        <end position="169"/>
    </location>
</feature>
<dbReference type="SUPFAM" id="SSF57756">
    <property type="entry name" value="Retrovirus zinc finger-like domains"/>
    <property type="match status" value="1"/>
</dbReference>
<evidence type="ECO:0000313" key="2">
    <source>
        <dbReference type="EMBL" id="KAJ8030724.1"/>
    </source>
</evidence>
<dbReference type="OrthoDB" id="10066365at2759"/>
<reference evidence="2" key="1">
    <citation type="submission" date="2021-10" db="EMBL/GenBank/DDBJ databases">
        <title>Tropical sea cucumber genome reveals ecological adaptation and Cuvierian tubules defense mechanism.</title>
        <authorList>
            <person name="Chen T."/>
        </authorList>
    </citation>
    <scope>NUCLEOTIDE SEQUENCE</scope>
    <source>
        <strain evidence="2">Nanhai2018</strain>
        <tissue evidence="2">Muscle</tissue>
    </source>
</reference>
<dbReference type="GO" id="GO:0008270">
    <property type="term" value="F:zinc ion binding"/>
    <property type="evidence" value="ECO:0007669"/>
    <property type="project" value="InterPro"/>
</dbReference>
<dbReference type="Gene3D" id="4.10.60.10">
    <property type="entry name" value="Zinc finger, CCHC-type"/>
    <property type="match status" value="1"/>
</dbReference>
<proteinExistence type="predicted"/>
<dbReference type="EMBL" id="JAIZAY010000013">
    <property type="protein sequence ID" value="KAJ8030724.1"/>
    <property type="molecule type" value="Genomic_DNA"/>
</dbReference>
<dbReference type="GO" id="GO:0003676">
    <property type="term" value="F:nucleic acid binding"/>
    <property type="evidence" value="ECO:0007669"/>
    <property type="project" value="InterPro"/>
</dbReference>
<dbReference type="PANTHER" id="PTHR33198">
    <property type="entry name" value="ANK_REP_REGION DOMAIN-CONTAINING PROTEIN-RELATED"/>
    <property type="match status" value="1"/>
</dbReference>
<dbReference type="InterPro" id="IPR001878">
    <property type="entry name" value="Znf_CCHC"/>
</dbReference>
<accession>A0A9Q1BQI1</accession>
<dbReference type="PANTHER" id="PTHR33198:SF20">
    <property type="entry name" value="RETROTRANSPOSON GAG DOMAIN-CONTAINING PROTEIN"/>
    <property type="match status" value="1"/>
</dbReference>
<sequence>MELLEKRFARKVNFVSERYTFRQRAQGQGESINTFISNLRELAKSCDFGQKHDEMIRDQLIEKTNSRKICERLLVEENLTLDKAITLPQRVEAALKDSSTFAGITGMNNYSNPVNVSFLQKSNSQGKSANFTTKRPARVQNNSSNFSDGRRCYRCNSSRHLANDPTCPANGEQCRNCKKIEHFARVCRSTKGKPTRS</sequence>
<dbReference type="SMART" id="SM00343">
    <property type="entry name" value="ZnF_C2HC"/>
    <property type="match status" value="2"/>
</dbReference>